<gene>
    <name evidence="2" type="ORF">DSCW_08000</name>
</gene>
<dbReference type="RefSeq" id="WP_155302494.1">
    <property type="nucleotide sequence ID" value="NZ_AP021875.1"/>
</dbReference>
<name>A0A5K7YZM5_9BACT</name>
<feature type="domain" description="PocR" evidence="1">
    <location>
        <begin position="6"/>
        <end position="156"/>
    </location>
</feature>
<dbReference type="OrthoDB" id="5454906at2"/>
<protein>
    <recommendedName>
        <fullName evidence="1">PocR domain-containing protein</fullName>
    </recommendedName>
</protein>
<accession>A0A5K7YZM5</accession>
<dbReference type="EMBL" id="AP021875">
    <property type="protein sequence ID" value="BBO73383.1"/>
    <property type="molecule type" value="Genomic_DNA"/>
</dbReference>
<dbReference type="AlphaFoldDB" id="A0A5K7YZM5"/>
<keyword evidence="3" id="KW-1185">Reference proteome</keyword>
<evidence type="ECO:0000259" key="1">
    <source>
        <dbReference type="Pfam" id="PF10114"/>
    </source>
</evidence>
<reference evidence="2 3" key="1">
    <citation type="submission" date="2019-11" db="EMBL/GenBank/DDBJ databases">
        <title>Comparative genomics of hydrocarbon-degrading Desulfosarcina strains.</title>
        <authorList>
            <person name="Watanabe M."/>
            <person name="Kojima H."/>
            <person name="Fukui M."/>
        </authorList>
    </citation>
    <scope>NUCLEOTIDE SEQUENCE [LARGE SCALE GENOMIC DNA]</scope>
    <source>
        <strain evidence="2 3">PP31</strain>
    </source>
</reference>
<dbReference type="KEGG" id="dwd:DSCW_08000"/>
<evidence type="ECO:0000313" key="3">
    <source>
        <dbReference type="Proteomes" id="UP000427769"/>
    </source>
</evidence>
<evidence type="ECO:0000313" key="2">
    <source>
        <dbReference type="EMBL" id="BBO73383.1"/>
    </source>
</evidence>
<dbReference type="InterPro" id="IPR018771">
    <property type="entry name" value="PocR_dom"/>
</dbReference>
<organism evidence="2 3">
    <name type="scientific">Desulfosarcina widdelii</name>
    <dbReference type="NCBI Taxonomy" id="947919"/>
    <lineage>
        <taxon>Bacteria</taxon>
        <taxon>Pseudomonadati</taxon>
        <taxon>Thermodesulfobacteriota</taxon>
        <taxon>Desulfobacteria</taxon>
        <taxon>Desulfobacterales</taxon>
        <taxon>Desulfosarcinaceae</taxon>
        <taxon>Desulfosarcina</taxon>
    </lineage>
</organism>
<dbReference type="Proteomes" id="UP000427769">
    <property type="component" value="Chromosome"/>
</dbReference>
<proteinExistence type="predicted"/>
<dbReference type="Pfam" id="PF10114">
    <property type="entry name" value="PocR"/>
    <property type="match status" value="1"/>
</dbReference>
<sequence length="168" mass="18061">MELTNILSTEEWARFEKELFDRFQINCTVYNTSGVGVTGKPNWCNRLCPVIKANPDALAAICAPGNQNFMARAKQSGKAVIGECDAGLIKIAVPIFVEDEFLGTAGGCGLLPEGGEIETFMIEKSTGMSEEQIADLGASVGTMSDAKAGEMADFIKGRIAREVERYLA</sequence>